<gene>
    <name evidence="3" type="ORF">Anas_11844</name>
</gene>
<dbReference type="EMBL" id="SEYY01020845">
    <property type="protein sequence ID" value="KAB7496972.1"/>
    <property type="molecule type" value="Genomic_DNA"/>
</dbReference>
<dbReference type="OrthoDB" id="423498at2759"/>
<protein>
    <recommendedName>
        <fullName evidence="2">SMP-30/Gluconolactonase/LRE-like region domain-containing protein</fullName>
    </recommendedName>
</protein>
<dbReference type="PANTHER" id="PTHR10907:SF66">
    <property type="entry name" value="MIP34848P1-RELATED"/>
    <property type="match status" value="1"/>
</dbReference>
<dbReference type="Pfam" id="PF08450">
    <property type="entry name" value="SGL"/>
    <property type="match status" value="2"/>
</dbReference>
<feature type="domain" description="SMP-30/Gluconolactonase/LRE-like region" evidence="2">
    <location>
        <begin position="85"/>
        <end position="127"/>
    </location>
</feature>
<name>A0A5N5SSJ2_9CRUS</name>
<dbReference type="GO" id="GO:0005509">
    <property type="term" value="F:calcium ion binding"/>
    <property type="evidence" value="ECO:0007669"/>
    <property type="project" value="TreeGrafter"/>
</dbReference>
<accession>A0A5N5SSJ2</accession>
<comment type="caution">
    <text evidence="3">The sequence shown here is derived from an EMBL/GenBank/DDBJ whole genome shotgun (WGS) entry which is preliminary data.</text>
</comment>
<dbReference type="SUPFAM" id="SSF63829">
    <property type="entry name" value="Calcium-dependent phosphotriesterase"/>
    <property type="match status" value="1"/>
</dbReference>
<evidence type="ECO:0000259" key="2">
    <source>
        <dbReference type="Pfam" id="PF08450"/>
    </source>
</evidence>
<evidence type="ECO:0000256" key="1">
    <source>
        <dbReference type="ARBA" id="ARBA00008853"/>
    </source>
</evidence>
<proteinExistence type="inferred from homology"/>
<feature type="domain" description="SMP-30/Gluconolactonase/LRE-like region" evidence="2">
    <location>
        <begin position="27"/>
        <end position="83"/>
    </location>
</feature>
<sequence length="162" mass="18040">PDLFFINDINKNMSGVKINEITPSHTLGEGPHWLGQSLIYVDIPEGNLHRYSLSTEKVQTLHFDDGGKSVSFVVPVEGEKDVYAAGVIHVDPKVEKVERIIKFPSLQTTSCSWGGRDYSTLFVTSANFKLNTRRICDISLAQGKCFLLLDLVPKVYLLSILS</sequence>
<dbReference type="AlphaFoldDB" id="A0A5N5SSJ2"/>
<keyword evidence="4" id="KW-1185">Reference proteome</keyword>
<evidence type="ECO:0000313" key="4">
    <source>
        <dbReference type="Proteomes" id="UP000326759"/>
    </source>
</evidence>
<feature type="non-terminal residue" evidence="3">
    <location>
        <position position="1"/>
    </location>
</feature>
<comment type="similarity">
    <text evidence="1">Belongs to the SMP-30/CGR1 family.</text>
</comment>
<reference evidence="3 4" key="1">
    <citation type="journal article" date="2019" name="PLoS Biol.">
        <title>Sex chromosomes control vertical transmission of feminizing Wolbachia symbionts in an isopod.</title>
        <authorList>
            <person name="Becking T."/>
            <person name="Chebbi M.A."/>
            <person name="Giraud I."/>
            <person name="Moumen B."/>
            <person name="Laverre T."/>
            <person name="Caubet Y."/>
            <person name="Peccoud J."/>
            <person name="Gilbert C."/>
            <person name="Cordaux R."/>
        </authorList>
    </citation>
    <scope>NUCLEOTIDE SEQUENCE [LARGE SCALE GENOMIC DNA]</scope>
    <source>
        <strain evidence="3">ANa2</strain>
        <tissue evidence="3">Whole body excluding digestive tract and cuticle</tissue>
    </source>
</reference>
<dbReference type="GO" id="GO:0019853">
    <property type="term" value="P:L-ascorbic acid biosynthetic process"/>
    <property type="evidence" value="ECO:0007669"/>
    <property type="project" value="TreeGrafter"/>
</dbReference>
<dbReference type="Proteomes" id="UP000326759">
    <property type="component" value="Unassembled WGS sequence"/>
</dbReference>
<dbReference type="InterPro" id="IPR013658">
    <property type="entry name" value="SGL"/>
</dbReference>
<dbReference type="InterPro" id="IPR011042">
    <property type="entry name" value="6-blade_b-propeller_TolB-like"/>
</dbReference>
<organism evidence="3 4">
    <name type="scientific">Armadillidium nasatum</name>
    <dbReference type="NCBI Taxonomy" id="96803"/>
    <lineage>
        <taxon>Eukaryota</taxon>
        <taxon>Metazoa</taxon>
        <taxon>Ecdysozoa</taxon>
        <taxon>Arthropoda</taxon>
        <taxon>Crustacea</taxon>
        <taxon>Multicrustacea</taxon>
        <taxon>Malacostraca</taxon>
        <taxon>Eumalacostraca</taxon>
        <taxon>Peracarida</taxon>
        <taxon>Isopoda</taxon>
        <taxon>Oniscidea</taxon>
        <taxon>Crinocheta</taxon>
        <taxon>Armadillidiidae</taxon>
        <taxon>Armadillidium</taxon>
    </lineage>
</organism>
<dbReference type="PANTHER" id="PTHR10907">
    <property type="entry name" value="REGUCALCIN"/>
    <property type="match status" value="1"/>
</dbReference>
<dbReference type="Gene3D" id="2.120.10.30">
    <property type="entry name" value="TolB, C-terminal domain"/>
    <property type="match status" value="2"/>
</dbReference>
<evidence type="ECO:0000313" key="3">
    <source>
        <dbReference type="EMBL" id="KAB7496972.1"/>
    </source>
</evidence>
<dbReference type="GO" id="GO:0004341">
    <property type="term" value="F:gluconolactonase activity"/>
    <property type="evidence" value="ECO:0007669"/>
    <property type="project" value="TreeGrafter"/>
</dbReference>